<dbReference type="NCBIfam" id="TIGR00730">
    <property type="entry name" value="Rossman fold protein, TIGR00730 family"/>
    <property type="match status" value="1"/>
</dbReference>
<protein>
    <recommendedName>
        <fullName evidence="2">Cytokinin riboside 5'-monophosphate phosphoribohydrolase</fullName>
        <ecNumber evidence="2">3.2.2.n1</ecNumber>
    </recommendedName>
</protein>
<dbReference type="RefSeq" id="WP_021915020.1">
    <property type="nucleotide sequence ID" value="NZ_JAJEQF010000053.1"/>
</dbReference>
<evidence type="ECO:0000313" key="4">
    <source>
        <dbReference type="Proteomes" id="UP001199355"/>
    </source>
</evidence>
<organism evidence="3 4">
    <name type="scientific">Gallintestinimicrobium propionicum</name>
    <dbReference type="NCBI Taxonomy" id="2981770"/>
    <lineage>
        <taxon>Bacteria</taxon>
        <taxon>Bacillati</taxon>
        <taxon>Bacillota</taxon>
        <taxon>Clostridia</taxon>
        <taxon>Lachnospirales</taxon>
        <taxon>Lachnospiraceae</taxon>
        <taxon>Gallintestinimicrobium</taxon>
    </lineage>
</organism>
<dbReference type="Proteomes" id="UP001199355">
    <property type="component" value="Unassembled WGS sequence"/>
</dbReference>
<dbReference type="InterPro" id="IPR005269">
    <property type="entry name" value="LOG"/>
</dbReference>
<keyword evidence="2" id="KW-0378">Hydrolase</keyword>
<gene>
    <name evidence="3" type="ORF">LKD45_14905</name>
</gene>
<dbReference type="GO" id="GO:0016799">
    <property type="term" value="F:hydrolase activity, hydrolyzing N-glycosyl compounds"/>
    <property type="evidence" value="ECO:0007669"/>
    <property type="project" value="TreeGrafter"/>
</dbReference>
<dbReference type="GO" id="GO:0005829">
    <property type="term" value="C:cytosol"/>
    <property type="evidence" value="ECO:0007669"/>
    <property type="project" value="TreeGrafter"/>
</dbReference>
<keyword evidence="4" id="KW-1185">Reference proteome</keyword>
<dbReference type="SUPFAM" id="SSF102405">
    <property type="entry name" value="MCP/YpsA-like"/>
    <property type="match status" value="1"/>
</dbReference>
<sequence length="177" mass="19146">MNIAVYCGSASGNRPSFTEGAKALGSWIAQNGHTLVYGGSRTGLMGATADAVLAGGGKVIGVIPDVKLIQERRHPGLTECIETKDMAERKQKMIELADAYVALPGGPGTLDEISEVICLARLGIENKACVLFDTDGYYQALKKIFEEMVEVGFSEKEDFKRVLVSADLDEIERFIEQ</sequence>
<proteinExistence type="inferred from homology"/>
<accession>A0AAE3DM52</accession>
<dbReference type="Pfam" id="PF03641">
    <property type="entry name" value="Lysine_decarbox"/>
    <property type="match status" value="1"/>
</dbReference>
<dbReference type="Gene3D" id="3.40.50.450">
    <property type="match status" value="1"/>
</dbReference>
<dbReference type="PANTHER" id="PTHR31223">
    <property type="entry name" value="LOG FAMILY PROTEIN YJL055W"/>
    <property type="match status" value="1"/>
</dbReference>
<comment type="similarity">
    <text evidence="1 2">Belongs to the LOG family.</text>
</comment>
<evidence type="ECO:0000256" key="1">
    <source>
        <dbReference type="ARBA" id="ARBA00006763"/>
    </source>
</evidence>
<evidence type="ECO:0000256" key="2">
    <source>
        <dbReference type="RuleBase" id="RU363015"/>
    </source>
</evidence>
<dbReference type="PANTHER" id="PTHR31223:SF70">
    <property type="entry name" value="LOG FAMILY PROTEIN YJL055W"/>
    <property type="match status" value="1"/>
</dbReference>
<reference evidence="3 4" key="1">
    <citation type="submission" date="2021-10" db="EMBL/GenBank/DDBJ databases">
        <title>Anaerobic single-cell dispensing facilitates the cultivation of human gut bacteria.</title>
        <authorList>
            <person name="Afrizal A."/>
        </authorList>
    </citation>
    <scope>NUCLEOTIDE SEQUENCE [LARGE SCALE GENOMIC DNA]</scope>
    <source>
        <strain evidence="3 4">CLA-AA-H244</strain>
    </source>
</reference>
<name>A0AAE3DM52_9FIRM</name>
<comment type="caution">
    <text evidence="3">The sequence shown here is derived from an EMBL/GenBank/DDBJ whole genome shotgun (WGS) entry which is preliminary data.</text>
</comment>
<dbReference type="AlphaFoldDB" id="A0AAE3DM52"/>
<dbReference type="InterPro" id="IPR031100">
    <property type="entry name" value="LOG_fam"/>
</dbReference>
<evidence type="ECO:0000313" key="3">
    <source>
        <dbReference type="EMBL" id="MCC2168960.1"/>
    </source>
</evidence>
<dbReference type="GO" id="GO:0009691">
    <property type="term" value="P:cytokinin biosynthetic process"/>
    <property type="evidence" value="ECO:0007669"/>
    <property type="project" value="UniProtKB-UniRule"/>
</dbReference>
<dbReference type="EC" id="3.2.2.n1" evidence="2"/>
<dbReference type="EMBL" id="JAJEQF010000053">
    <property type="protein sequence ID" value="MCC2168960.1"/>
    <property type="molecule type" value="Genomic_DNA"/>
</dbReference>
<keyword evidence="2" id="KW-0203">Cytokinin biosynthesis</keyword>